<keyword evidence="4" id="KW-1003">Cell membrane</keyword>
<evidence type="ECO:0000256" key="4">
    <source>
        <dbReference type="ARBA" id="ARBA00022475"/>
    </source>
</evidence>
<dbReference type="Pfam" id="PF12819">
    <property type="entry name" value="Malectin_like"/>
    <property type="match status" value="1"/>
</dbReference>
<evidence type="ECO:0000256" key="9">
    <source>
        <dbReference type="ARBA" id="ARBA00022777"/>
    </source>
</evidence>
<dbReference type="Gene3D" id="3.30.200.20">
    <property type="entry name" value="Phosphorylase Kinase, domain 1"/>
    <property type="match status" value="1"/>
</dbReference>
<comment type="caution">
    <text evidence="18">The sequence shown here is derived from an EMBL/GenBank/DDBJ whole genome shotgun (WGS) entry which is preliminary data.</text>
</comment>
<gene>
    <name evidence="18" type="ORF">G2W53_000342</name>
</gene>
<dbReference type="Pfam" id="PF00069">
    <property type="entry name" value="Pkinase"/>
    <property type="match status" value="1"/>
</dbReference>
<proteinExistence type="inferred from homology"/>
<dbReference type="PANTHER" id="PTHR45631:SF197">
    <property type="entry name" value="TYROSINE KINASE FAMILY PROTEIN"/>
    <property type="match status" value="1"/>
</dbReference>
<keyword evidence="14" id="KW-0325">Glycoprotein</keyword>
<evidence type="ECO:0000256" key="13">
    <source>
        <dbReference type="ARBA" id="ARBA00023170"/>
    </source>
</evidence>
<evidence type="ECO:0000256" key="10">
    <source>
        <dbReference type="ARBA" id="ARBA00022840"/>
    </source>
</evidence>
<keyword evidence="5" id="KW-0808">Transferase</keyword>
<keyword evidence="13 18" id="KW-0675">Receptor</keyword>
<dbReference type="EMBL" id="JAAIUW010000001">
    <property type="protein sequence ID" value="KAF7843437.1"/>
    <property type="molecule type" value="Genomic_DNA"/>
</dbReference>
<evidence type="ECO:0000313" key="19">
    <source>
        <dbReference type="Proteomes" id="UP000634136"/>
    </source>
</evidence>
<comment type="similarity">
    <text evidence="3">In the C-terminal section; belongs to the protein kinase superfamily. Ser/Thr protein kinase family.</text>
</comment>
<dbReference type="SMART" id="SM00220">
    <property type="entry name" value="S_TKc"/>
    <property type="match status" value="1"/>
</dbReference>
<feature type="signal peptide" evidence="16">
    <location>
        <begin position="1"/>
        <end position="21"/>
    </location>
</feature>
<dbReference type="FunFam" id="1.10.510.10:FF:000240">
    <property type="entry name" value="Lectin-domain containing receptor kinase A4.3"/>
    <property type="match status" value="1"/>
</dbReference>
<dbReference type="AlphaFoldDB" id="A0A835CLI6"/>
<dbReference type="OrthoDB" id="2017114at2759"/>
<evidence type="ECO:0000313" key="18">
    <source>
        <dbReference type="EMBL" id="KAF7843437.1"/>
    </source>
</evidence>
<dbReference type="Gene3D" id="1.10.510.10">
    <property type="entry name" value="Transferase(Phosphotransferase) domain 1"/>
    <property type="match status" value="1"/>
</dbReference>
<reference evidence="18" key="1">
    <citation type="submission" date="2020-09" db="EMBL/GenBank/DDBJ databases">
        <title>Genome-Enabled Discovery of Anthraquinone Biosynthesis in Senna tora.</title>
        <authorList>
            <person name="Kang S.-H."/>
            <person name="Pandey R.P."/>
            <person name="Lee C.-M."/>
            <person name="Sim J.-S."/>
            <person name="Jeong J.-T."/>
            <person name="Choi B.-S."/>
            <person name="Jung M."/>
            <person name="Ginzburg D."/>
            <person name="Zhao K."/>
            <person name="Won S.Y."/>
            <person name="Oh T.-J."/>
            <person name="Yu Y."/>
            <person name="Kim N.-H."/>
            <person name="Lee O.R."/>
            <person name="Lee T.-H."/>
            <person name="Bashyal P."/>
            <person name="Kim T.-S."/>
            <person name="Lee W.-H."/>
            <person name="Kawkins C."/>
            <person name="Kim C.-K."/>
            <person name="Kim J.S."/>
            <person name="Ahn B.O."/>
            <person name="Rhee S.Y."/>
            <person name="Sohng J.K."/>
        </authorList>
    </citation>
    <scope>NUCLEOTIDE SEQUENCE</scope>
    <source>
        <tissue evidence="18">Leaf</tissue>
    </source>
</reference>
<comment type="similarity">
    <text evidence="2">In the N-terminal section; belongs to the leguminous lectin family.</text>
</comment>
<feature type="chain" id="PRO_5032908437" evidence="16">
    <location>
        <begin position="22"/>
        <end position="665"/>
    </location>
</feature>
<keyword evidence="19" id="KW-1185">Reference proteome</keyword>
<dbReference type="SUPFAM" id="SSF56112">
    <property type="entry name" value="Protein kinase-like (PK-like)"/>
    <property type="match status" value="1"/>
</dbReference>
<dbReference type="InterPro" id="IPR024788">
    <property type="entry name" value="Malectin-like_Carb-bd_dom"/>
</dbReference>
<comment type="subcellular location">
    <subcellularLocation>
        <location evidence="1">Cell membrane</location>
        <topology evidence="1">Single-pass type I membrane protein</topology>
    </subcellularLocation>
</comment>
<dbReference type="GO" id="GO:0002229">
    <property type="term" value="P:defense response to oomycetes"/>
    <property type="evidence" value="ECO:0007669"/>
    <property type="project" value="UniProtKB-ARBA"/>
</dbReference>
<name>A0A835CLI6_9FABA</name>
<evidence type="ECO:0000256" key="8">
    <source>
        <dbReference type="ARBA" id="ARBA00022741"/>
    </source>
</evidence>
<dbReference type="GO" id="GO:0005524">
    <property type="term" value="F:ATP binding"/>
    <property type="evidence" value="ECO:0007669"/>
    <property type="project" value="UniProtKB-UniRule"/>
</dbReference>
<keyword evidence="9 18" id="KW-0418">Kinase</keyword>
<keyword evidence="12" id="KW-0472">Membrane</keyword>
<evidence type="ECO:0000256" key="12">
    <source>
        <dbReference type="ARBA" id="ARBA00023136"/>
    </source>
</evidence>
<evidence type="ECO:0000256" key="14">
    <source>
        <dbReference type="ARBA" id="ARBA00023180"/>
    </source>
</evidence>
<evidence type="ECO:0000256" key="16">
    <source>
        <dbReference type="SAM" id="SignalP"/>
    </source>
</evidence>
<keyword evidence="11" id="KW-1133">Transmembrane helix</keyword>
<accession>A0A835CLI6</accession>
<protein>
    <submittedName>
        <fullName evidence="18">Receptor-like protein kinase</fullName>
    </submittedName>
</protein>
<dbReference type="InterPro" id="IPR000719">
    <property type="entry name" value="Prot_kinase_dom"/>
</dbReference>
<keyword evidence="8 15" id="KW-0547">Nucleotide-binding</keyword>
<organism evidence="18 19">
    <name type="scientific">Senna tora</name>
    <dbReference type="NCBI Taxonomy" id="362788"/>
    <lineage>
        <taxon>Eukaryota</taxon>
        <taxon>Viridiplantae</taxon>
        <taxon>Streptophyta</taxon>
        <taxon>Embryophyta</taxon>
        <taxon>Tracheophyta</taxon>
        <taxon>Spermatophyta</taxon>
        <taxon>Magnoliopsida</taxon>
        <taxon>eudicotyledons</taxon>
        <taxon>Gunneridae</taxon>
        <taxon>Pentapetalae</taxon>
        <taxon>rosids</taxon>
        <taxon>fabids</taxon>
        <taxon>Fabales</taxon>
        <taxon>Fabaceae</taxon>
        <taxon>Caesalpinioideae</taxon>
        <taxon>Cassia clade</taxon>
        <taxon>Senna</taxon>
    </lineage>
</organism>
<evidence type="ECO:0000256" key="7">
    <source>
        <dbReference type="ARBA" id="ARBA00022729"/>
    </source>
</evidence>
<dbReference type="PROSITE" id="PS50011">
    <property type="entry name" value="PROTEIN_KINASE_DOM"/>
    <property type="match status" value="1"/>
</dbReference>
<feature type="binding site" evidence="15">
    <location>
        <position position="427"/>
    </location>
    <ligand>
        <name>ATP</name>
        <dbReference type="ChEBI" id="CHEBI:30616"/>
    </ligand>
</feature>
<evidence type="ECO:0000256" key="1">
    <source>
        <dbReference type="ARBA" id="ARBA00004251"/>
    </source>
</evidence>
<feature type="domain" description="Protein kinase" evidence="17">
    <location>
        <begin position="400"/>
        <end position="649"/>
    </location>
</feature>
<dbReference type="InterPro" id="IPR017441">
    <property type="entry name" value="Protein_kinase_ATP_BS"/>
</dbReference>
<keyword evidence="10 15" id="KW-0067">ATP-binding</keyword>
<evidence type="ECO:0000256" key="2">
    <source>
        <dbReference type="ARBA" id="ARBA00008536"/>
    </source>
</evidence>
<dbReference type="PANTHER" id="PTHR45631">
    <property type="entry name" value="OS07G0107800 PROTEIN-RELATED"/>
    <property type="match status" value="1"/>
</dbReference>
<keyword evidence="6" id="KW-0812">Transmembrane</keyword>
<dbReference type="GO" id="GO:0005886">
    <property type="term" value="C:plasma membrane"/>
    <property type="evidence" value="ECO:0007669"/>
    <property type="project" value="UniProtKB-SubCell"/>
</dbReference>
<evidence type="ECO:0000259" key="17">
    <source>
        <dbReference type="PROSITE" id="PS50011"/>
    </source>
</evidence>
<dbReference type="PROSITE" id="PS00107">
    <property type="entry name" value="PROTEIN_KINASE_ATP"/>
    <property type="match status" value="1"/>
</dbReference>
<evidence type="ECO:0000256" key="6">
    <source>
        <dbReference type="ARBA" id="ARBA00022692"/>
    </source>
</evidence>
<dbReference type="InterPro" id="IPR008271">
    <property type="entry name" value="Ser/Thr_kinase_AS"/>
</dbReference>
<evidence type="ECO:0000256" key="5">
    <source>
        <dbReference type="ARBA" id="ARBA00022679"/>
    </source>
</evidence>
<keyword evidence="7 16" id="KW-0732">Signal</keyword>
<dbReference type="Proteomes" id="UP000634136">
    <property type="component" value="Unassembled WGS sequence"/>
</dbReference>
<evidence type="ECO:0000256" key="11">
    <source>
        <dbReference type="ARBA" id="ARBA00022989"/>
    </source>
</evidence>
<dbReference type="GO" id="GO:0004672">
    <property type="term" value="F:protein kinase activity"/>
    <property type="evidence" value="ECO:0007669"/>
    <property type="project" value="InterPro"/>
</dbReference>
<sequence>MAGCLFLPVLLFSLTTVFVDGKNPPGFISIDCGLVNETSYVDNNTKLTYQADDDDDSLINSGKSYSISAEHKTNSLDRQFWYVRSFPEGNRNCYVLDNPSRGNDSVQYLIRARFMYGNYDQQNSTPKFDLYIDVSFWDSVEFDNASSIVTKEIVYPSVWNDQIHVCLCKNKGTPFISVLERRLVQNYGSEFGFGGILMARLNLGSEDGKIVRYPDDEYDRIWTPYYSRDLSPISTSLNVSVDDSMYTTFSVPSIVMKTAAIPADFSDYIAFSFSPMNDFSMYEPLLYFTEIQNLSNQIREFNIFVGEDNHWSPSEPYQPPYLYAEAYDVEGLYGATGRQNVSETNISEAILLVVTVNKPNNTQGFHSSISKRLMLLSNIKKKVGSKKQQLTYAEILDITNNFERVVGKGGFGTVYHGHLGNTQVAVKMLSPSTQGYLQFQAEARLLTKVHHKCLTPLLGYCHEGTNMALIYEYMPNGDLAKYLSGLEYLHKSCKPPIVHRDIKSRNILVDEKLRGKIADFGLSKIFPEEGESHVLTVIAGTPGYLDPEYYVSSRLNEKSDVFSFGVVLLELITGRPAIRKSEEKAHIIQWVSCMVPEREIHDIVDSRLGGEYECGSVRKVLDTAMACAASSSMNRPSMSEVVVELKQCLAMEMTPQSIIQGTTFT</sequence>
<evidence type="ECO:0000256" key="3">
    <source>
        <dbReference type="ARBA" id="ARBA00010217"/>
    </source>
</evidence>
<dbReference type="InterPro" id="IPR011009">
    <property type="entry name" value="Kinase-like_dom_sf"/>
</dbReference>
<dbReference type="PROSITE" id="PS00108">
    <property type="entry name" value="PROTEIN_KINASE_ST"/>
    <property type="match status" value="1"/>
</dbReference>
<evidence type="ECO:0000256" key="15">
    <source>
        <dbReference type="PROSITE-ProRule" id="PRU10141"/>
    </source>
</evidence>